<dbReference type="EMBL" id="JXIQ01000025">
    <property type="protein sequence ID" value="KIY23145.1"/>
    <property type="molecule type" value="Genomic_DNA"/>
</dbReference>
<name>A0A0D6ZCX9_9BACI</name>
<accession>A0A0D6ZCX9</accession>
<dbReference type="PATRIC" id="fig|285983.3.peg.3430"/>
<gene>
    <name evidence="1" type="ORF">UB32_04660</name>
</gene>
<keyword evidence="2" id="KW-1185">Reference proteome</keyword>
<organism evidence="1 2">
    <name type="scientific">Mesobacillus subterraneus</name>
    <dbReference type="NCBI Taxonomy" id="285983"/>
    <lineage>
        <taxon>Bacteria</taxon>
        <taxon>Bacillati</taxon>
        <taxon>Bacillota</taxon>
        <taxon>Bacilli</taxon>
        <taxon>Bacillales</taxon>
        <taxon>Bacillaceae</taxon>
        <taxon>Mesobacillus</taxon>
    </lineage>
</organism>
<comment type="caution">
    <text evidence="1">The sequence shown here is derived from an EMBL/GenBank/DDBJ whole genome shotgun (WGS) entry which is preliminary data.</text>
</comment>
<dbReference type="Proteomes" id="UP000032512">
    <property type="component" value="Unassembled WGS sequence"/>
</dbReference>
<dbReference type="AlphaFoldDB" id="A0A0D6ZCX9"/>
<sequence length="127" mass="15229">MKILWRKSAITSLLELDRWRGSIELPPIAPYLKDTIHQYFANQDFTIHIPGRHILIQKMPVDLRMVLVFIGKSDPYKVFYRITTSQIEIFLIRHPHQNSTSMMILPIFFYYFQFPPHQTLRELSLRL</sequence>
<evidence type="ECO:0000313" key="1">
    <source>
        <dbReference type="EMBL" id="KIY23145.1"/>
    </source>
</evidence>
<reference evidence="1 2" key="1">
    <citation type="submission" date="2015-01" db="EMBL/GenBank/DDBJ databases">
        <title>Draft genome sequences of the supercritical CO2 tolerant bacteria Bacillus subterraneus MITOT1 and Bacillus cereus MIT0214.</title>
        <authorList>
            <person name="Peet K.C."/>
            <person name="Thompson J.R."/>
        </authorList>
    </citation>
    <scope>NUCLEOTIDE SEQUENCE [LARGE SCALE GENOMIC DNA]</scope>
    <source>
        <strain evidence="1 2">MITOT1</strain>
    </source>
</reference>
<evidence type="ECO:0000313" key="2">
    <source>
        <dbReference type="Proteomes" id="UP000032512"/>
    </source>
</evidence>
<protein>
    <submittedName>
        <fullName evidence="1">Uncharacterized protein</fullName>
    </submittedName>
</protein>
<proteinExistence type="predicted"/>
<dbReference type="OrthoDB" id="2877381at2"/>
<dbReference type="RefSeq" id="WP_044391625.1">
    <property type="nucleotide sequence ID" value="NZ_JXIQ01000025.1"/>
</dbReference>